<name>A0AAN6E0X2_9EURO</name>
<organism evidence="2 3">
    <name type="scientific">Exophiala viscosa</name>
    <dbReference type="NCBI Taxonomy" id="2486360"/>
    <lineage>
        <taxon>Eukaryota</taxon>
        <taxon>Fungi</taxon>
        <taxon>Dikarya</taxon>
        <taxon>Ascomycota</taxon>
        <taxon>Pezizomycotina</taxon>
        <taxon>Eurotiomycetes</taxon>
        <taxon>Chaetothyriomycetidae</taxon>
        <taxon>Chaetothyriales</taxon>
        <taxon>Herpotrichiellaceae</taxon>
        <taxon>Exophiala</taxon>
    </lineage>
</organism>
<evidence type="ECO:0000259" key="1">
    <source>
        <dbReference type="PROSITE" id="PS51186"/>
    </source>
</evidence>
<dbReference type="InterPro" id="IPR016181">
    <property type="entry name" value="Acyl_CoA_acyltransferase"/>
</dbReference>
<dbReference type="SUPFAM" id="SSF55729">
    <property type="entry name" value="Acyl-CoA N-acyltransferases (Nat)"/>
    <property type="match status" value="1"/>
</dbReference>
<dbReference type="PANTHER" id="PTHR43328:SF1">
    <property type="entry name" value="N-ACETYLTRANSFERASE DOMAIN-CONTAINING PROTEIN"/>
    <property type="match status" value="1"/>
</dbReference>
<dbReference type="PANTHER" id="PTHR43328">
    <property type="entry name" value="ACETYLTRANSFERASE-RELATED"/>
    <property type="match status" value="1"/>
</dbReference>
<dbReference type="Pfam" id="PF13302">
    <property type="entry name" value="Acetyltransf_3"/>
    <property type="match status" value="1"/>
</dbReference>
<proteinExistence type="predicted"/>
<dbReference type="InterPro" id="IPR000182">
    <property type="entry name" value="GNAT_dom"/>
</dbReference>
<dbReference type="PROSITE" id="PS51186">
    <property type="entry name" value="GNAT"/>
    <property type="match status" value="1"/>
</dbReference>
<comment type="caution">
    <text evidence="2">The sequence shown here is derived from an EMBL/GenBank/DDBJ whole genome shotgun (WGS) entry which is preliminary data.</text>
</comment>
<sequence length="258" mass="29770">MAFVSGPLFPIYGYKNVKNIMLAQPRQSDGPMVVAALNDPRVYMNLNGPPYPYTEKDWEEWYLFVSHAARECSKEYQVIDEELGDQGRDPKEREYQRKRLIMQSMWPLTIRIEPELLRDRLRGESAFIGTITPQRSIFLYILDEDERQRRKQENDGLAAGDPKIIWEVGFYLIPDYHGRGIMPAVLRTVIKHVLIQYMNAHIVEATYFEHNSSSKRVLEKCGFRIVQLVPDAIALPPTKTNGVTGRKVGLGVMRWQGA</sequence>
<accession>A0AAN6E0X2</accession>
<keyword evidence="3" id="KW-1185">Reference proteome</keyword>
<reference evidence="2" key="1">
    <citation type="journal article" date="2022" name="bioRxiv">
        <title>Deciphering the potential niche of two novel black yeast fungi from a biological soil crust based on their genomes, phenotypes, and melanin regulation.</title>
        <authorList>
            <consortium name="DOE Joint Genome Institute"/>
            <person name="Carr E.C."/>
            <person name="Barton Q."/>
            <person name="Grambo S."/>
            <person name="Sullivan M."/>
            <person name="Renfro C.M."/>
            <person name="Kuo A."/>
            <person name="Pangilinan J."/>
            <person name="Lipzen A."/>
            <person name="Keymanesh K."/>
            <person name="Savage E."/>
            <person name="Barry K."/>
            <person name="Grigoriev I.V."/>
            <person name="Riekhof W.R."/>
            <person name="Harris S.S."/>
        </authorList>
    </citation>
    <scope>NUCLEOTIDE SEQUENCE</scope>
    <source>
        <strain evidence="2">JF 03-4F</strain>
    </source>
</reference>
<dbReference type="GO" id="GO:0016747">
    <property type="term" value="F:acyltransferase activity, transferring groups other than amino-acyl groups"/>
    <property type="evidence" value="ECO:0007669"/>
    <property type="project" value="InterPro"/>
</dbReference>
<dbReference type="Proteomes" id="UP001203852">
    <property type="component" value="Unassembled WGS sequence"/>
</dbReference>
<dbReference type="Gene3D" id="3.40.630.30">
    <property type="match status" value="1"/>
</dbReference>
<dbReference type="AlphaFoldDB" id="A0AAN6E0X2"/>
<gene>
    <name evidence="2" type="ORF">EDD36DRAFT_461104</name>
</gene>
<evidence type="ECO:0000313" key="2">
    <source>
        <dbReference type="EMBL" id="KAI1616214.1"/>
    </source>
</evidence>
<evidence type="ECO:0000313" key="3">
    <source>
        <dbReference type="Proteomes" id="UP001203852"/>
    </source>
</evidence>
<feature type="domain" description="N-acetyltransferase" evidence="1">
    <location>
        <begin position="108"/>
        <end position="242"/>
    </location>
</feature>
<dbReference type="EMBL" id="MU404351">
    <property type="protein sequence ID" value="KAI1616214.1"/>
    <property type="molecule type" value="Genomic_DNA"/>
</dbReference>
<protein>
    <recommendedName>
        <fullName evidence="1">N-acetyltransferase domain-containing protein</fullName>
    </recommendedName>
</protein>